<evidence type="ECO:0000313" key="10">
    <source>
        <dbReference type="EMBL" id="MBD1546320.1"/>
    </source>
</evidence>
<dbReference type="Pfam" id="PF02771">
    <property type="entry name" value="Acyl-CoA_dh_N"/>
    <property type="match status" value="1"/>
</dbReference>
<evidence type="ECO:0000259" key="8">
    <source>
        <dbReference type="Pfam" id="PF02770"/>
    </source>
</evidence>
<dbReference type="CDD" id="cd00567">
    <property type="entry name" value="ACAD"/>
    <property type="match status" value="1"/>
</dbReference>
<name>A0A926NZ65_9HYPH</name>
<dbReference type="Gene3D" id="1.20.140.10">
    <property type="entry name" value="Butyryl-CoA Dehydrogenase, subunit A, domain 3"/>
    <property type="match status" value="1"/>
</dbReference>
<evidence type="ECO:0000256" key="6">
    <source>
        <dbReference type="RuleBase" id="RU362125"/>
    </source>
</evidence>
<dbReference type="InterPro" id="IPR046373">
    <property type="entry name" value="Acyl-CoA_Oxase/DH_mid-dom_sf"/>
</dbReference>
<evidence type="ECO:0000256" key="5">
    <source>
        <dbReference type="ARBA" id="ARBA00023002"/>
    </source>
</evidence>
<dbReference type="AlphaFoldDB" id="A0A926NZ65"/>
<organism evidence="10 11">
    <name type="scientific">Roseibium aggregatum</name>
    <dbReference type="NCBI Taxonomy" id="187304"/>
    <lineage>
        <taxon>Bacteria</taxon>
        <taxon>Pseudomonadati</taxon>
        <taxon>Pseudomonadota</taxon>
        <taxon>Alphaproteobacteria</taxon>
        <taxon>Hyphomicrobiales</taxon>
        <taxon>Stappiaceae</taxon>
        <taxon>Roseibium</taxon>
    </lineage>
</organism>
<dbReference type="InterPro" id="IPR013786">
    <property type="entry name" value="AcylCoA_DH/ox_N"/>
</dbReference>
<reference evidence="10" key="1">
    <citation type="submission" date="2020-05" db="EMBL/GenBank/DDBJ databases">
        <title>Identification of trans-AT polyketide cluster in two marine bacteria, producers of a novel glutaramide-containing polyketide sesbanimide D and analogs.</title>
        <authorList>
            <person name="Kacar D."/>
            <person name="Rodriguez P."/>
            <person name="Canedo L."/>
            <person name="Gonzalez E."/>
            <person name="Galan B."/>
            <person name="De La Calle F."/>
            <person name="Garcia J.L."/>
        </authorList>
    </citation>
    <scope>NUCLEOTIDE SEQUENCE</scope>
    <source>
        <strain evidence="10">PHM038</strain>
    </source>
</reference>
<evidence type="ECO:0000256" key="2">
    <source>
        <dbReference type="ARBA" id="ARBA00009347"/>
    </source>
</evidence>
<dbReference type="SUPFAM" id="SSF56645">
    <property type="entry name" value="Acyl-CoA dehydrogenase NM domain-like"/>
    <property type="match status" value="1"/>
</dbReference>
<keyword evidence="3 6" id="KW-0285">Flavoprotein</keyword>
<evidence type="ECO:0000259" key="7">
    <source>
        <dbReference type="Pfam" id="PF00441"/>
    </source>
</evidence>
<evidence type="ECO:0000259" key="9">
    <source>
        <dbReference type="Pfam" id="PF02771"/>
    </source>
</evidence>
<dbReference type="SUPFAM" id="SSF47203">
    <property type="entry name" value="Acyl-CoA dehydrogenase C-terminal domain-like"/>
    <property type="match status" value="1"/>
</dbReference>
<proteinExistence type="inferred from homology"/>
<dbReference type="Pfam" id="PF00441">
    <property type="entry name" value="Acyl-CoA_dh_1"/>
    <property type="match status" value="1"/>
</dbReference>
<gene>
    <name evidence="10" type="ORF">HK439_08605</name>
</gene>
<comment type="caution">
    <text evidence="10">The sequence shown here is derived from an EMBL/GenBank/DDBJ whole genome shotgun (WGS) entry which is preliminary data.</text>
</comment>
<dbReference type="InterPro" id="IPR006091">
    <property type="entry name" value="Acyl-CoA_Oxase/DH_mid-dom"/>
</dbReference>
<evidence type="ECO:0000256" key="3">
    <source>
        <dbReference type="ARBA" id="ARBA00022630"/>
    </source>
</evidence>
<sequence>MDFDLNEEQRLIKDSVERLLADRYGFEQRKAHGASERGWSADMWAQYADLGLLAMPFSADDGGMDQGPVGTMIVMEAFGRALALEPYLATVVLGGGFLRNGANAAQKADLIPQIVDGSLTLAFAQTERHSRYDLADVTTTARKDGGSYVLDGAKSVVVHGDSADKLIVTARVAGDRRDRSGIGVFLVDGNAAGVSRRGYPTQDGQRAAEVLLEGVRVEADWVIGEPENGLPLIEQVTDEAIAALCAEAVGTMSVMHETTVDYLKTRKQFGVPIGDFQVLQHRAADMFLMLEQARSMSMLATMMADEQDVAERRRSIAGAKVQIGRSGRFVGQQAVQLHGGVGMTMELAVGHYFKRVTMIDTAFGDADYHLSRLADAGGLIAA</sequence>
<dbReference type="InterPro" id="IPR037069">
    <property type="entry name" value="AcylCoA_DH/ox_N_sf"/>
</dbReference>
<comment type="cofactor">
    <cofactor evidence="1 6">
        <name>FAD</name>
        <dbReference type="ChEBI" id="CHEBI:57692"/>
    </cofactor>
</comment>
<comment type="similarity">
    <text evidence="2 6">Belongs to the acyl-CoA dehydrogenase family.</text>
</comment>
<dbReference type="Gene3D" id="2.40.110.10">
    <property type="entry name" value="Butyryl-CoA Dehydrogenase, subunit A, domain 2"/>
    <property type="match status" value="1"/>
</dbReference>
<protein>
    <submittedName>
        <fullName evidence="10">Pimeloyl-CoA dehydrogenase small subunit</fullName>
    </submittedName>
</protein>
<dbReference type="InterPro" id="IPR009100">
    <property type="entry name" value="AcylCoA_DH/oxidase_NM_dom_sf"/>
</dbReference>
<dbReference type="Gene3D" id="1.10.540.10">
    <property type="entry name" value="Acyl-CoA dehydrogenase/oxidase, N-terminal domain"/>
    <property type="match status" value="1"/>
</dbReference>
<dbReference type="PANTHER" id="PTHR43884:SF20">
    <property type="entry name" value="ACYL-COA DEHYDROGENASE FADE28"/>
    <property type="match status" value="1"/>
</dbReference>
<evidence type="ECO:0000256" key="1">
    <source>
        <dbReference type="ARBA" id="ARBA00001974"/>
    </source>
</evidence>
<evidence type="ECO:0000256" key="4">
    <source>
        <dbReference type="ARBA" id="ARBA00022827"/>
    </source>
</evidence>
<dbReference type="Pfam" id="PF02770">
    <property type="entry name" value="Acyl-CoA_dh_M"/>
    <property type="match status" value="1"/>
</dbReference>
<dbReference type="InterPro" id="IPR036250">
    <property type="entry name" value="AcylCo_DH-like_C"/>
</dbReference>
<dbReference type="GO" id="GO:0003995">
    <property type="term" value="F:acyl-CoA dehydrogenase activity"/>
    <property type="evidence" value="ECO:0007669"/>
    <property type="project" value="TreeGrafter"/>
</dbReference>
<feature type="domain" description="Acyl-CoA dehydrogenase/oxidase N-terminal" evidence="9">
    <location>
        <begin position="6"/>
        <end position="117"/>
    </location>
</feature>
<accession>A0A926NZ65</accession>
<keyword evidence="4 6" id="KW-0274">FAD</keyword>
<dbReference type="EMBL" id="JABFCZ010000008">
    <property type="protein sequence ID" value="MBD1546320.1"/>
    <property type="molecule type" value="Genomic_DNA"/>
</dbReference>
<keyword evidence="5 6" id="KW-0560">Oxidoreductase</keyword>
<feature type="domain" description="Acyl-CoA dehydrogenase/oxidase C-terminal" evidence="7">
    <location>
        <begin position="229"/>
        <end position="376"/>
    </location>
</feature>
<feature type="domain" description="Acyl-CoA oxidase/dehydrogenase middle" evidence="8">
    <location>
        <begin position="122"/>
        <end position="209"/>
    </location>
</feature>
<dbReference type="GO" id="GO:0050660">
    <property type="term" value="F:flavin adenine dinucleotide binding"/>
    <property type="evidence" value="ECO:0007669"/>
    <property type="project" value="InterPro"/>
</dbReference>
<dbReference type="InterPro" id="IPR009075">
    <property type="entry name" value="AcylCo_DH/oxidase_C"/>
</dbReference>
<dbReference type="Proteomes" id="UP000598467">
    <property type="component" value="Unassembled WGS sequence"/>
</dbReference>
<dbReference type="PANTHER" id="PTHR43884">
    <property type="entry name" value="ACYL-COA DEHYDROGENASE"/>
    <property type="match status" value="1"/>
</dbReference>
<evidence type="ECO:0000313" key="11">
    <source>
        <dbReference type="Proteomes" id="UP000598467"/>
    </source>
</evidence>
<dbReference type="RefSeq" id="WP_190290991.1">
    <property type="nucleotide sequence ID" value="NZ_JABFCZ010000008.1"/>
</dbReference>